<organism evidence="2 3">
    <name type="scientific">Parascaris equorum</name>
    <name type="common">Equine roundworm</name>
    <dbReference type="NCBI Taxonomy" id="6256"/>
    <lineage>
        <taxon>Eukaryota</taxon>
        <taxon>Metazoa</taxon>
        <taxon>Ecdysozoa</taxon>
        <taxon>Nematoda</taxon>
        <taxon>Chromadorea</taxon>
        <taxon>Rhabditida</taxon>
        <taxon>Spirurina</taxon>
        <taxon>Ascaridomorpha</taxon>
        <taxon>Ascaridoidea</taxon>
        <taxon>Ascarididae</taxon>
        <taxon>Parascaris</taxon>
    </lineage>
</organism>
<keyword evidence="2" id="KW-1185">Reference proteome</keyword>
<dbReference type="PANTHER" id="PTHR12191">
    <property type="entry name" value="SOLUTE CARRIER FAMILY 39"/>
    <property type="match status" value="1"/>
</dbReference>
<dbReference type="WBParaSite" id="PEQ_0000840101-mRNA-1">
    <property type="protein sequence ID" value="PEQ_0000840101-mRNA-1"/>
    <property type="gene ID" value="PEQ_0000840101"/>
</dbReference>
<evidence type="ECO:0000313" key="3">
    <source>
        <dbReference type="WBParaSite" id="PEQ_0000840101-mRNA-1"/>
    </source>
</evidence>
<name>A0A914RQ27_PAREQ</name>
<evidence type="ECO:0000256" key="1">
    <source>
        <dbReference type="SAM" id="Phobius"/>
    </source>
</evidence>
<dbReference type="InterPro" id="IPR050799">
    <property type="entry name" value="ZIP_Transporter"/>
</dbReference>
<sequence>MSNGVAFGDSLVRGLSVGLACIAQQFPQELGLLAILVQSGLGIKRTLLLDLIPAHADNYVFAVSAGMYLYVFLGTLVSFSRSLQNLYRQIALR</sequence>
<dbReference type="Proteomes" id="UP000887564">
    <property type="component" value="Unplaced"/>
</dbReference>
<dbReference type="AlphaFoldDB" id="A0A914RQ27"/>
<accession>A0A914RQ27</accession>
<keyword evidence="1" id="KW-0812">Transmembrane</keyword>
<evidence type="ECO:0000313" key="2">
    <source>
        <dbReference type="Proteomes" id="UP000887564"/>
    </source>
</evidence>
<dbReference type="PANTHER" id="PTHR12191:SF32">
    <property type="entry name" value="ZRT (ZRT), IRT- (IRT-) LIKE PROTEIN TRANSPORTER"/>
    <property type="match status" value="1"/>
</dbReference>
<feature type="transmembrane region" description="Helical" evidence="1">
    <location>
        <begin position="59"/>
        <end position="79"/>
    </location>
</feature>
<keyword evidence="1" id="KW-0472">Membrane</keyword>
<keyword evidence="1" id="KW-1133">Transmembrane helix</keyword>
<reference evidence="3" key="1">
    <citation type="submission" date="2022-11" db="UniProtKB">
        <authorList>
            <consortium name="WormBaseParasite"/>
        </authorList>
    </citation>
    <scope>IDENTIFICATION</scope>
</reference>
<dbReference type="GO" id="GO:0005385">
    <property type="term" value="F:zinc ion transmembrane transporter activity"/>
    <property type="evidence" value="ECO:0007669"/>
    <property type="project" value="TreeGrafter"/>
</dbReference>
<proteinExistence type="predicted"/>
<dbReference type="GO" id="GO:0030003">
    <property type="term" value="P:intracellular monoatomic cation homeostasis"/>
    <property type="evidence" value="ECO:0007669"/>
    <property type="project" value="TreeGrafter"/>
</dbReference>
<dbReference type="GO" id="GO:0140410">
    <property type="term" value="F:monoatomic cation:bicarbonate symporter activity"/>
    <property type="evidence" value="ECO:0007669"/>
    <property type="project" value="TreeGrafter"/>
</dbReference>
<dbReference type="GO" id="GO:0005886">
    <property type="term" value="C:plasma membrane"/>
    <property type="evidence" value="ECO:0007669"/>
    <property type="project" value="TreeGrafter"/>
</dbReference>
<dbReference type="GO" id="GO:0071578">
    <property type="term" value="P:zinc ion import across plasma membrane"/>
    <property type="evidence" value="ECO:0007669"/>
    <property type="project" value="TreeGrafter"/>
</dbReference>
<protein>
    <submittedName>
        <fullName evidence="3">Uncharacterized protein</fullName>
    </submittedName>
</protein>